<organism evidence="2 3">
    <name type="scientific">Dictyostelium purpureum</name>
    <name type="common">Slime mold</name>
    <dbReference type="NCBI Taxonomy" id="5786"/>
    <lineage>
        <taxon>Eukaryota</taxon>
        <taxon>Amoebozoa</taxon>
        <taxon>Evosea</taxon>
        <taxon>Eumycetozoa</taxon>
        <taxon>Dictyostelia</taxon>
        <taxon>Dictyosteliales</taxon>
        <taxon>Dictyosteliaceae</taxon>
        <taxon>Dictyostelium</taxon>
    </lineage>
</organism>
<proteinExistence type="predicted"/>
<keyword evidence="1" id="KW-0732">Signal</keyword>
<dbReference type="VEuPathDB" id="AmoebaDB:DICPUDRAFT_80447"/>
<dbReference type="InParanoid" id="F0ZQI2"/>
<evidence type="ECO:0000256" key="1">
    <source>
        <dbReference type="SAM" id="SignalP"/>
    </source>
</evidence>
<dbReference type="EMBL" id="GL871125">
    <property type="protein sequence ID" value="EGC33794.1"/>
    <property type="molecule type" value="Genomic_DNA"/>
</dbReference>
<dbReference type="KEGG" id="dpp:DICPUDRAFT_80447"/>
<evidence type="ECO:0000313" key="3">
    <source>
        <dbReference type="Proteomes" id="UP000001064"/>
    </source>
</evidence>
<sequence>MKISIFFFIFLFAHSLLCQDIPYFTSLPIGPILNYTQSSILILLRCSSPLYIYINNTLVSLSEINSLQFDQWFLLNTPISLSTDTNGAISPQILSFTNFDLSLSISTPISSKEFKLFVFENKFYGSGSVSVPYSSPLIITRNNVNYQKLNIINNPLQIYKYNKQLIKSWEEKSIDIRLNDITVRYSNEDPFLDILLSIPESGKGVLKIESKINIKGYEYYFDEIVISITKKDQVFRLPTELIDSLSIVQEETSKYIMTSAPYDKSSRLELYLDSLKIKSGELVCIEEPVLFQSLTINDIIQLEEIYDYRKYQFRQSDNINVIILEYSWNKMVGWEKSQPLNKGYSCNFLDQRNQYCPYCPEVYHRMVKTNNIYNVYKSNRVINLHDFGLDVSLNLYDSSFYFKNKDENILQNSQASINFNFTETFTTDNNYILIPDNNKDSSLYLWLPNITNGCSGINISYSDFFSQSSCQMSQYSCSNIHYFREPHDETIYMNSKYNLNYGNKRSGIMYSIDSIIFEIPQTIMNLNLSLFVPSLPFMQPLIKEKSFESNSSIAQSLIIIKYSFSNFGKRGGDFSISMNCNGTSNNLLNYGTIKPKETLQFSLSFQKSIFSKNTRVYECKVKVTIQSLEYWSKSDKEIESTKNFIFRENENGCYHNITKDSITISKEFVRNISTPNEATFIIKIKNNIETIDWFFFNINCFKDSINKTIQIPSHSSLSIPITIKHSSNTNCKITIDSFLTKCQNNIYSDNWNYVSDITNISNKQTISISNIILFVLILSLF</sequence>
<feature type="chain" id="PRO_5003261896" description="Generative cell specific-1/HAP2 domain-containing protein" evidence="1">
    <location>
        <begin position="19"/>
        <end position="781"/>
    </location>
</feature>
<dbReference type="GeneID" id="10502943"/>
<evidence type="ECO:0000313" key="2">
    <source>
        <dbReference type="EMBL" id="EGC33794.1"/>
    </source>
</evidence>
<evidence type="ECO:0008006" key="4">
    <source>
        <dbReference type="Google" id="ProtNLM"/>
    </source>
</evidence>
<reference evidence="3" key="1">
    <citation type="journal article" date="2011" name="Genome Biol.">
        <title>Comparative genomics of the social amoebae Dictyostelium discoideum and Dictyostelium purpureum.</title>
        <authorList>
            <consortium name="US DOE Joint Genome Institute (JGI-PGF)"/>
            <person name="Sucgang R."/>
            <person name="Kuo A."/>
            <person name="Tian X."/>
            <person name="Salerno W."/>
            <person name="Parikh A."/>
            <person name="Feasley C.L."/>
            <person name="Dalin E."/>
            <person name="Tu H."/>
            <person name="Huang E."/>
            <person name="Barry K."/>
            <person name="Lindquist E."/>
            <person name="Shapiro H."/>
            <person name="Bruce D."/>
            <person name="Schmutz J."/>
            <person name="Salamov A."/>
            <person name="Fey P."/>
            <person name="Gaudet P."/>
            <person name="Anjard C."/>
            <person name="Babu M.M."/>
            <person name="Basu S."/>
            <person name="Bushmanova Y."/>
            <person name="van der Wel H."/>
            <person name="Katoh-Kurasawa M."/>
            <person name="Dinh C."/>
            <person name="Coutinho P.M."/>
            <person name="Saito T."/>
            <person name="Elias M."/>
            <person name="Schaap P."/>
            <person name="Kay R.R."/>
            <person name="Henrissat B."/>
            <person name="Eichinger L."/>
            <person name="Rivero F."/>
            <person name="Putnam N.H."/>
            <person name="West C.M."/>
            <person name="Loomis W.F."/>
            <person name="Chisholm R.L."/>
            <person name="Shaulsky G."/>
            <person name="Strassmann J.E."/>
            <person name="Queller D.C."/>
            <person name="Kuspa A."/>
            <person name="Grigoriev I.V."/>
        </authorList>
    </citation>
    <scope>NUCLEOTIDE SEQUENCE [LARGE SCALE GENOMIC DNA]</scope>
    <source>
        <strain evidence="3">QSDP1</strain>
    </source>
</reference>
<dbReference type="OMA" id="VWINESY"/>
<feature type="signal peptide" evidence="1">
    <location>
        <begin position="1"/>
        <end position="18"/>
    </location>
</feature>
<dbReference type="Proteomes" id="UP000001064">
    <property type="component" value="Unassembled WGS sequence"/>
</dbReference>
<accession>F0ZQI2</accession>
<name>F0ZQI2_DICPU</name>
<gene>
    <name evidence="2" type="ORF">DICPUDRAFT_80447</name>
</gene>
<dbReference type="AlphaFoldDB" id="F0ZQI2"/>
<protein>
    <recommendedName>
        <fullName evidence="4">Generative cell specific-1/HAP2 domain-containing protein</fullName>
    </recommendedName>
</protein>
<dbReference type="RefSeq" id="XP_003289665.1">
    <property type="nucleotide sequence ID" value="XM_003289617.1"/>
</dbReference>
<keyword evidence="3" id="KW-1185">Reference proteome</keyword>